<keyword evidence="4 6" id="KW-0808">Transferase</keyword>
<comment type="caution">
    <text evidence="7">The sequence shown here is derived from an EMBL/GenBank/DDBJ whole genome shotgun (WGS) entry which is preliminary data.</text>
</comment>
<dbReference type="PIRSF" id="PIRSF003078">
    <property type="entry name" value="GidB"/>
    <property type="match status" value="1"/>
</dbReference>
<dbReference type="NCBIfam" id="TIGR00138">
    <property type="entry name" value="rsmG_gidB"/>
    <property type="match status" value="1"/>
</dbReference>
<accession>A0A920CZG6</accession>
<comment type="function">
    <text evidence="6">Specifically methylates the N7 position of guanine in position 535 of 16S rRNA.</text>
</comment>
<dbReference type="AlphaFoldDB" id="A0A920CZG6"/>
<dbReference type="HAMAP" id="MF_00074">
    <property type="entry name" value="16SrRNA_methyltr_G"/>
    <property type="match status" value="1"/>
</dbReference>
<dbReference type="GO" id="GO:0070043">
    <property type="term" value="F:rRNA (guanine-N7-)-methyltransferase activity"/>
    <property type="evidence" value="ECO:0007669"/>
    <property type="project" value="UniProtKB-UniRule"/>
</dbReference>
<comment type="caution">
    <text evidence="6">Lacks conserved residue(s) required for the propagation of feature annotation.</text>
</comment>
<gene>
    <name evidence="6 7" type="primary">rsmG</name>
    <name evidence="7" type="ORF">J40TS1_40820</name>
</gene>
<dbReference type="RefSeq" id="WP_213518846.1">
    <property type="nucleotide sequence ID" value="NZ_BOSE01000008.1"/>
</dbReference>
<comment type="subcellular location">
    <subcellularLocation>
        <location evidence="6">Cytoplasm</location>
    </subcellularLocation>
</comment>
<dbReference type="EMBL" id="BOSE01000008">
    <property type="protein sequence ID" value="GIP18440.1"/>
    <property type="molecule type" value="Genomic_DNA"/>
</dbReference>
<sequence length="241" mass="27457">MDQTIQWFTEQLAVHQIALNEQQLAQLERYYELLVEWNEKMNLTGITERDAVYEKHFFDSISLAFFVDMKEKRNLADIGSGAGFPSLPLKIVFPHLQVLIVDSLNKRIGFLKHVVEELGLEQVEAVHGRAEDVARMAQYRDTYELVTARAVARLAVLNEFCLPFVKPGGLFAGMKGASLAEELQEADYSLKELKGRVSKQYELRLPNEQSERHIVCIEKLAATPKKYPRKAGTPLKQPLVK</sequence>
<evidence type="ECO:0000256" key="6">
    <source>
        <dbReference type="HAMAP-Rule" id="MF_00074"/>
    </source>
</evidence>
<feature type="binding site" evidence="6">
    <location>
        <begin position="130"/>
        <end position="131"/>
    </location>
    <ligand>
        <name>S-adenosyl-L-methionine</name>
        <dbReference type="ChEBI" id="CHEBI:59789"/>
    </ligand>
</feature>
<proteinExistence type="inferred from homology"/>
<dbReference type="Gene3D" id="3.40.50.150">
    <property type="entry name" value="Vaccinia Virus protein VP39"/>
    <property type="match status" value="1"/>
</dbReference>
<dbReference type="FunFam" id="3.40.50.150:FF:000041">
    <property type="entry name" value="Ribosomal RNA small subunit methyltransferase G"/>
    <property type="match status" value="1"/>
</dbReference>
<dbReference type="GO" id="GO:0005829">
    <property type="term" value="C:cytosol"/>
    <property type="evidence" value="ECO:0007669"/>
    <property type="project" value="TreeGrafter"/>
</dbReference>
<feature type="binding site" evidence="6">
    <location>
        <position position="149"/>
    </location>
    <ligand>
        <name>S-adenosyl-L-methionine</name>
        <dbReference type="ChEBI" id="CHEBI:59789"/>
    </ligand>
</feature>
<evidence type="ECO:0000256" key="4">
    <source>
        <dbReference type="ARBA" id="ARBA00022679"/>
    </source>
</evidence>
<evidence type="ECO:0000256" key="2">
    <source>
        <dbReference type="ARBA" id="ARBA00022552"/>
    </source>
</evidence>
<protein>
    <recommendedName>
        <fullName evidence="6">Ribosomal RNA small subunit methyltransferase G</fullName>
        <ecNumber evidence="6">2.1.1.-</ecNumber>
    </recommendedName>
    <alternativeName>
        <fullName evidence="6">16S rRNA 7-methylguanosine methyltransferase</fullName>
        <shortName evidence="6">16S rRNA m7G methyltransferase</shortName>
    </alternativeName>
</protein>
<dbReference type="PANTHER" id="PTHR31760:SF0">
    <property type="entry name" value="S-ADENOSYL-L-METHIONINE-DEPENDENT METHYLTRANSFERASES SUPERFAMILY PROTEIN"/>
    <property type="match status" value="1"/>
</dbReference>
<comment type="similarity">
    <text evidence="6">Belongs to the methyltransferase superfamily. RNA methyltransferase RsmG family.</text>
</comment>
<keyword evidence="2 6" id="KW-0698">rRNA processing</keyword>
<dbReference type="Proteomes" id="UP000683139">
    <property type="component" value="Unassembled WGS sequence"/>
</dbReference>
<keyword evidence="8" id="KW-1185">Reference proteome</keyword>
<evidence type="ECO:0000256" key="1">
    <source>
        <dbReference type="ARBA" id="ARBA00022490"/>
    </source>
</evidence>
<dbReference type="PANTHER" id="PTHR31760">
    <property type="entry name" value="S-ADENOSYL-L-METHIONINE-DEPENDENT METHYLTRANSFERASES SUPERFAMILY PROTEIN"/>
    <property type="match status" value="1"/>
</dbReference>
<keyword evidence="5 6" id="KW-0949">S-adenosyl-L-methionine</keyword>
<evidence type="ECO:0000313" key="8">
    <source>
        <dbReference type="Proteomes" id="UP000683139"/>
    </source>
</evidence>
<dbReference type="SUPFAM" id="SSF53335">
    <property type="entry name" value="S-adenosyl-L-methionine-dependent methyltransferases"/>
    <property type="match status" value="1"/>
</dbReference>
<organism evidence="7 8">
    <name type="scientific">Paenibacillus montaniterrae</name>
    <dbReference type="NCBI Taxonomy" id="429341"/>
    <lineage>
        <taxon>Bacteria</taxon>
        <taxon>Bacillati</taxon>
        <taxon>Bacillota</taxon>
        <taxon>Bacilli</taxon>
        <taxon>Bacillales</taxon>
        <taxon>Paenibacillaceae</taxon>
        <taxon>Paenibacillus</taxon>
    </lineage>
</organism>
<feature type="binding site" evidence="6">
    <location>
        <position position="79"/>
    </location>
    <ligand>
        <name>S-adenosyl-L-methionine</name>
        <dbReference type="ChEBI" id="CHEBI:59789"/>
    </ligand>
</feature>
<keyword evidence="1 6" id="KW-0963">Cytoplasm</keyword>
<keyword evidence="3 6" id="KW-0489">Methyltransferase</keyword>
<reference evidence="7" key="1">
    <citation type="submission" date="2021-03" db="EMBL/GenBank/DDBJ databases">
        <title>Antimicrobial resistance genes in bacteria isolated from Japanese honey, and their potential for conferring macrolide and lincosamide resistance in the American foulbrood pathogen Paenibacillus larvae.</title>
        <authorList>
            <person name="Okamoto M."/>
            <person name="Kumagai M."/>
            <person name="Kanamori H."/>
            <person name="Takamatsu D."/>
        </authorList>
    </citation>
    <scope>NUCLEOTIDE SEQUENCE</scope>
    <source>
        <strain evidence="7">J40TS1</strain>
    </source>
</reference>
<feature type="binding site" evidence="6">
    <location>
        <position position="84"/>
    </location>
    <ligand>
        <name>S-adenosyl-L-methionine</name>
        <dbReference type="ChEBI" id="CHEBI:59789"/>
    </ligand>
</feature>
<evidence type="ECO:0000256" key="3">
    <source>
        <dbReference type="ARBA" id="ARBA00022603"/>
    </source>
</evidence>
<dbReference type="InterPro" id="IPR003682">
    <property type="entry name" value="rRNA_ssu_MeTfrase_G"/>
</dbReference>
<evidence type="ECO:0000313" key="7">
    <source>
        <dbReference type="EMBL" id="GIP18440.1"/>
    </source>
</evidence>
<name>A0A920CZG6_9BACL</name>
<dbReference type="InterPro" id="IPR029063">
    <property type="entry name" value="SAM-dependent_MTases_sf"/>
</dbReference>
<dbReference type="EC" id="2.1.1.-" evidence="6"/>
<evidence type="ECO:0000256" key="5">
    <source>
        <dbReference type="ARBA" id="ARBA00022691"/>
    </source>
</evidence>
<dbReference type="Pfam" id="PF02527">
    <property type="entry name" value="GidB"/>
    <property type="match status" value="1"/>
</dbReference>